<name>A0A858XA59_9CLOS</name>
<dbReference type="EMBL" id="MN612756">
    <property type="protein sequence ID" value="QJQ13969.1"/>
    <property type="molecule type" value="Genomic_RNA"/>
</dbReference>
<proteinExistence type="predicted"/>
<sequence length="191" mass="22374">MTMESEIMVTERQLLLERLSAMVVDNAKDIIRIVDELTTPDPSVSHSAYYKYLHFVPHDVVNKIVNKHLRDSQLDLLVGKRIEMISEYQVTRCLVTALEPSRYMAFGSATLYEDMMRLNSGDWTAAIANDEIFGTMKDSEYFKSKFKHLLKMVRERHRVCLAKYYLNSPFRELLEKKALRKEWLRAESSVM</sequence>
<evidence type="ECO:0000313" key="1">
    <source>
        <dbReference type="EMBL" id="QJQ13969.1"/>
    </source>
</evidence>
<accession>A0A858XA59</accession>
<organism evidence="1">
    <name type="scientific">Olivavirus actinidiae</name>
    <dbReference type="NCBI Taxonomy" id="2024724"/>
    <lineage>
        <taxon>Viruses</taxon>
        <taxon>Riboviria</taxon>
        <taxon>Orthornavirae</taxon>
        <taxon>Kitrinoviricota</taxon>
        <taxon>Alsuviricetes</taxon>
        <taxon>Martellivirales</taxon>
        <taxon>Closteroviridae</taxon>
        <taxon>Olivavirus</taxon>
    </lineage>
</organism>
<reference evidence="1" key="1">
    <citation type="journal article" date="2021" name="Plant Dis.">
        <title>Occurrence and Distribution of Actinidia Viruses in Shaanxi Province of China.</title>
        <authorList>
            <person name="Zhao L."/>
            <person name="Cao M."/>
            <person name="Huang Q."/>
            <person name="Wang Y."/>
            <person name="Sun J."/>
            <person name="Zhang Y."/>
            <person name="Hou C."/>
            <person name="Wu Y."/>
        </authorList>
    </citation>
    <scope>NUCLEOTIDE SEQUENCE</scope>
    <source>
        <strain evidence="1">AcV1-Zhouzhi1</strain>
    </source>
</reference>
<gene>
    <name evidence="1" type="primary">p15</name>
</gene>
<protein>
    <submittedName>
        <fullName evidence="1">p15</fullName>
    </submittedName>
</protein>